<keyword evidence="1" id="KW-0614">Plasmid</keyword>
<reference evidence="1" key="1">
    <citation type="submission" date="2024-06" db="EMBL/GenBank/DDBJ databases">
        <title>Mesorhizobium karijinii sp. nov., a symbiont of the iconic Swainsona formosa from arid Australia.</title>
        <authorList>
            <person name="Hill Y.J."/>
            <person name="Watkin E.L.J."/>
            <person name="O'Hara G.W."/>
            <person name="Terpolilli J."/>
            <person name="Tye M.L."/>
            <person name="Kohlmeier M.G."/>
        </authorList>
    </citation>
    <scope>NUCLEOTIDE SEQUENCE</scope>
    <source>
        <strain evidence="1">WSM2240</strain>
        <plasmid evidence="1">pMk2240A</plasmid>
    </source>
</reference>
<dbReference type="Pfam" id="PF06169">
    <property type="entry name" value="DUF982"/>
    <property type="match status" value="1"/>
</dbReference>
<dbReference type="InterPro" id="IPR010385">
    <property type="entry name" value="DUF982"/>
</dbReference>
<dbReference type="AlphaFoldDB" id="A0AAU8D084"/>
<dbReference type="EMBL" id="CP159256">
    <property type="protein sequence ID" value="XCG52464.1"/>
    <property type="molecule type" value="Genomic_DNA"/>
</dbReference>
<proteinExistence type="predicted"/>
<sequence>MGNKQFTQPVPILVGLAYPHDIGSLWEAFKVLNEWPACGRGPAHVAALDACRDAMADECDAETVRAKVEAFARSRGILA</sequence>
<accession>A0AAU8D084</accession>
<gene>
    <name evidence="1" type="ORF">ABVK50_30460</name>
</gene>
<dbReference type="RefSeq" id="WP_353646666.1">
    <property type="nucleotide sequence ID" value="NZ_CP159256.1"/>
</dbReference>
<evidence type="ECO:0000313" key="1">
    <source>
        <dbReference type="EMBL" id="XCG52464.1"/>
    </source>
</evidence>
<organism evidence="1">
    <name type="scientific">Mesorhizobium sp. WSM2240</name>
    <dbReference type="NCBI Taxonomy" id="3228851"/>
    <lineage>
        <taxon>Bacteria</taxon>
        <taxon>Pseudomonadati</taxon>
        <taxon>Pseudomonadota</taxon>
        <taxon>Alphaproteobacteria</taxon>
        <taxon>Hyphomicrobiales</taxon>
        <taxon>Phyllobacteriaceae</taxon>
        <taxon>Mesorhizobium</taxon>
    </lineage>
</organism>
<geneLocation type="plasmid" evidence="1">
    <name>pMk2240A</name>
</geneLocation>
<dbReference type="Gene3D" id="6.10.250.730">
    <property type="match status" value="1"/>
</dbReference>
<name>A0AAU8D084_9HYPH</name>
<protein>
    <submittedName>
        <fullName evidence="1">DUF982 domain-containing protein</fullName>
    </submittedName>
</protein>